<dbReference type="GO" id="GO:0006281">
    <property type="term" value="P:DNA repair"/>
    <property type="evidence" value="ECO:0007669"/>
    <property type="project" value="UniProtKB-KW"/>
</dbReference>
<keyword evidence="4" id="KW-0540">Nuclease</keyword>
<dbReference type="InterPro" id="IPR045261">
    <property type="entry name" value="MORC_ATPase"/>
</dbReference>
<dbReference type="InterPro" id="IPR036890">
    <property type="entry name" value="HATPase_C_sf"/>
</dbReference>
<dbReference type="GO" id="GO:0004519">
    <property type="term" value="F:endonuclease activity"/>
    <property type="evidence" value="ECO:0007669"/>
    <property type="project" value="UniProtKB-KW"/>
</dbReference>
<keyword evidence="6" id="KW-0227">DNA damage</keyword>
<feature type="coiled-coil region" evidence="11">
    <location>
        <begin position="894"/>
        <end position="928"/>
    </location>
</feature>
<dbReference type="GO" id="GO:0031349">
    <property type="term" value="P:positive regulation of defense response"/>
    <property type="evidence" value="ECO:0007669"/>
    <property type="project" value="UniProtKB-ARBA"/>
</dbReference>
<dbReference type="GO" id="GO:0031047">
    <property type="term" value="P:regulatory ncRNA-mediated gene silencing"/>
    <property type="evidence" value="ECO:0007669"/>
    <property type="project" value="UniProtKB-KW"/>
</dbReference>
<dbReference type="PANTHER" id="PTHR23336">
    <property type="entry name" value="ZINC FINGER CW-TYPE COILED-COIL DOMAIN PROTEIN 3"/>
    <property type="match status" value="1"/>
</dbReference>
<evidence type="ECO:0000313" key="13">
    <source>
        <dbReference type="EMBL" id="CAD6336731.1"/>
    </source>
</evidence>
<name>A0A811S5Y1_9POAL</name>
<dbReference type="Pfam" id="PF17942">
    <property type="entry name" value="Morc6_S5"/>
    <property type="match status" value="1"/>
</dbReference>
<evidence type="ECO:0000256" key="7">
    <source>
        <dbReference type="ARBA" id="ARBA00023054"/>
    </source>
</evidence>
<dbReference type="AlphaFoldDB" id="A0A811S5Y1"/>
<dbReference type="GO" id="GO:0005634">
    <property type="term" value="C:nucleus"/>
    <property type="evidence" value="ECO:0007669"/>
    <property type="project" value="UniProtKB-SubCell"/>
</dbReference>
<keyword evidence="10" id="KW-0539">Nucleus</keyword>
<evidence type="ECO:0000256" key="3">
    <source>
        <dbReference type="ARBA" id="ARBA00011738"/>
    </source>
</evidence>
<dbReference type="Gene3D" id="3.30.565.10">
    <property type="entry name" value="Histidine kinase-like ATPase, C-terminal domain"/>
    <property type="match status" value="1"/>
</dbReference>
<evidence type="ECO:0000256" key="4">
    <source>
        <dbReference type="ARBA" id="ARBA00022722"/>
    </source>
</evidence>
<evidence type="ECO:0000256" key="11">
    <source>
        <dbReference type="SAM" id="Coils"/>
    </source>
</evidence>
<evidence type="ECO:0000256" key="5">
    <source>
        <dbReference type="ARBA" id="ARBA00022759"/>
    </source>
</evidence>
<dbReference type="Pfam" id="PF13589">
    <property type="entry name" value="HATPase_c_3"/>
    <property type="match status" value="1"/>
</dbReference>
<keyword evidence="9" id="KW-0234">DNA repair</keyword>
<evidence type="ECO:0000256" key="8">
    <source>
        <dbReference type="ARBA" id="ARBA00023158"/>
    </source>
</evidence>
<dbReference type="Proteomes" id="UP000604825">
    <property type="component" value="Unassembled WGS sequence"/>
</dbReference>
<dbReference type="InterPro" id="IPR041006">
    <property type="entry name" value="Morc_S5"/>
</dbReference>
<dbReference type="SUPFAM" id="SSF55874">
    <property type="entry name" value="ATPase domain of HSP90 chaperone/DNA topoisomerase II/histidine kinase"/>
    <property type="match status" value="1"/>
</dbReference>
<keyword evidence="7 11" id="KW-0175">Coiled coil</keyword>
<gene>
    <name evidence="13" type="ORF">NCGR_LOCUS60829</name>
</gene>
<sequence>MIVDIVYVSSDDEEVVVTEEPNVHGKGVHVKAEFFDLTSDNDIFEGGHIAYEQGGSAQGTSFLKQEFTVDDGHAEAAQCTVTLQMQNLGAGGGQGDASQFTETLQVQKLRADDGQSDAVHSTGTLLMQELKTDGGQRDAAQCTASLHIQELRADDVQGDAAQCVTTLQMQELSADDGQGDAVQCITLQKRQEPRATLQTQKHDGQGDAAWFTPTLQRQEHTADNEQGDTVQCTTTQQRQESIADDTQGDFPHCTTALQWQGSHKAQCTTTLLRQEFLAAGGSMQEAALLRNSAEATTSLTSTQGRHMITGLFNVSTATPFPRQFWKAGEKAGDYGSVSQAALNNGHNRLQIHPKFLHSNATSHKWPFGAIAELLDNAIDEVSNGATFVKIDKMKHSPDGDYSLVIEDNGGGMSPKSLRHCMSFGFSQKCTTSSIGQYGNGFKTSTMRLGADAIVFTCTKDDRRLTRSIGLLSYTFLMRSNCSDIFVPAVDYELDASSSTFKRKMNCGEKHFLSNLSTLLKWCPFSTEDELLNQFSDMECHGTKIFVFNLWLNDALEMELDFITDKEDILISGAPEIRAGWNTVESLTQMHVANRFRYSLRVYASMLYLHVPENFQIILCGRAVEPHYVANDLIYRECIKYRPQVEVTTEVDVITTIGFLKGAPRLDIYGFSVYHKNRLILPYWCAGSCSGRRRGIAGVLEANFIRPTHDKQDFERTGLFQRLEIRLKDMAKEYWTYHCHMVGYNPVMKRPPPAHYVSTTAENSDDNLAAQSTTNTYGYNSRARVSVGLHPCSNGYNAQDPMHADVGTSFDQMRYDACPSMTINVGTTLHSLRYAPQQSQAELCKQRKSSSEIHWRSKKRRNTNVYFDKPESDIGTEMAEFRVVLDSNTMLKAECSELEEAGKQLASKADKLRKELDVWRRMYQGLSGELRFDGLEGLRRSRHCSSSSIGFI</sequence>
<comment type="subcellular location">
    <subcellularLocation>
        <location evidence="1">Nucleus</location>
    </subcellularLocation>
</comment>
<dbReference type="GO" id="GO:0016887">
    <property type="term" value="F:ATP hydrolysis activity"/>
    <property type="evidence" value="ECO:0007669"/>
    <property type="project" value="InterPro"/>
</dbReference>
<dbReference type="PANTHER" id="PTHR23336:SF65">
    <property type="entry name" value="PROTEIN MICRORCHIDIA 6"/>
    <property type="match status" value="1"/>
</dbReference>
<keyword evidence="8" id="KW-0943">RNA-mediated gene silencing</keyword>
<comment type="subunit">
    <text evidence="3">Homodimer.</text>
</comment>
<keyword evidence="5" id="KW-0255">Endonuclease</keyword>
<evidence type="ECO:0000259" key="12">
    <source>
        <dbReference type="Pfam" id="PF17942"/>
    </source>
</evidence>
<reference evidence="13" key="1">
    <citation type="submission" date="2020-10" db="EMBL/GenBank/DDBJ databases">
        <authorList>
            <person name="Han B."/>
            <person name="Lu T."/>
            <person name="Zhao Q."/>
            <person name="Huang X."/>
            <person name="Zhao Y."/>
        </authorList>
    </citation>
    <scope>NUCLEOTIDE SEQUENCE</scope>
</reference>
<evidence type="ECO:0000313" key="14">
    <source>
        <dbReference type="Proteomes" id="UP000604825"/>
    </source>
</evidence>
<proteinExistence type="inferred from homology"/>
<keyword evidence="14" id="KW-1185">Reference proteome</keyword>
<comment type="similarity">
    <text evidence="2">Belongs to the MORC ATPase protein family.</text>
</comment>
<evidence type="ECO:0000256" key="10">
    <source>
        <dbReference type="ARBA" id="ARBA00023242"/>
    </source>
</evidence>
<organism evidence="13 14">
    <name type="scientific">Miscanthus lutarioriparius</name>
    <dbReference type="NCBI Taxonomy" id="422564"/>
    <lineage>
        <taxon>Eukaryota</taxon>
        <taxon>Viridiplantae</taxon>
        <taxon>Streptophyta</taxon>
        <taxon>Embryophyta</taxon>
        <taxon>Tracheophyta</taxon>
        <taxon>Spermatophyta</taxon>
        <taxon>Magnoliopsida</taxon>
        <taxon>Liliopsida</taxon>
        <taxon>Poales</taxon>
        <taxon>Poaceae</taxon>
        <taxon>PACMAD clade</taxon>
        <taxon>Panicoideae</taxon>
        <taxon>Andropogonodae</taxon>
        <taxon>Andropogoneae</taxon>
        <taxon>Saccharinae</taxon>
        <taxon>Miscanthus</taxon>
    </lineage>
</organism>
<evidence type="ECO:0000256" key="9">
    <source>
        <dbReference type="ARBA" id="ARBA00023204"/>
    </source>
</evidence>
<evidence type="ECO:0000256" key="1">
    <source>
        <dbReference type="ARBA" id="ARBA00004123"/>
    </source>
</evidence>
<evidence type="ECO:0000256" key="2">
    <source>
        <dbReference type="ARBA" id="ARBA00007845"/>
    </source>
</evidence>
<protein>
    <recommendedName>
        <fullName evidence="12">Morc S5 domain-containing protein</fullName>
    </recommendedName>
</protein>
<keyword evidence="5" id="KW-0378">Hydrolase</keyword>
<accession>A0A811S5Y1</accession>
<comment type="caution">
    <text evidence="13">The sequence shown here is derived from an EMBL/GenBank/DDBJ whole genome shotgun (WGS) entry which is preliminary data.</text>
</comment>
<dbReference type="OrthoDB" id="757982at2759"/>
<dbReference type="EMBL" id="CAJGYO010000018">
    <property type="protein sequence ID" value="CAD6336731.1"/>
    <property type="molecule type" value="Genomic_DNA"/>
</dbReference>
<feature type="domain" description="Morc S5" evidence="12">
    <location>
        <begin position="597"/>
        <end position="734"/>
    </location>
</feature>
<evidence type="ECO:0000256" key="6">
    <source>
        <dbReference type="ARBA" id="ARBA00022763"/>
    </source>
</evidence>